<gene>
    <name evidence="8" type="ordered locus">Acid_3200</name>
</gene>
<feature type="transmembrane region" description="Helical" evidence="7">
    <location>
        <begin position="351"/>
        <end position="378"/>
    </location>
</feature>
<dbReference type="GO" id="GO:0005886">
    <property type="term" value="C:plasma membrane"/>
    <property type="evidence" value="ECO:0007669"/>
    <property type="project" value="UniProtKB-SubCell"/>
</dbReference>
<evidence type="ECO:0000256" key="2">
    <source>
        <dbReference type="ARBA" id="ARBA00022448"/>
    </source>
</evidence>
<feature type="transmembrane region" description="Helical" evidence="7">
    <location>
        <begin position="29"/>
        <end position="50"/>
    </location>
</feature>
<evidence type="ECO:0000256" key="1">
    <source>
        <dbReference type="ARBA" id="ARBA00004651"/>
    </source>
</evidence>
<feature type="transmembrane region" description="Helical" evidence="7">
    <location>
        <begin position="157"/>
        <end position="175"/>
    </location>
</feature>
<feature type="transmembrane region" description="Helical" evidence="7">
    <location>
        <begin position="268"/>
        <end position="287"/>
    </location>
</feature>
<dbReference type="CDD" id="cd06173">
    <property type="entry name" value="MFS_MefA_like"/>
    <property type="match status" value="1"/>
</dbReference>
<keyword evidence="3" id="KW-1003">Cell membrane</keyword>
<dbReference type="HOGENOM" id="CLU_034180_11_0_0"/>
<name>Q022C6_SOLUE</name>
<organism evidence="8">
    <name type="scientific">Solibacter usitatus (strain Ellin6076)</name>
    <dbReference type="NCBI Taxonomy" id="234267"/>
    <lineage>
        <taxon>Bacteria</taxon>
        <taxon>Pseudomonadati</taxon>
        <taxon>Acidobacteriota</taxon>
        <taxon>Terriglobia</taxon>
        <taxon>Bryobacterales</taxon>
        <taxon>Solibacteraceae</taxon>
        <taxon>Candidatus Solibacter</taxon>
    </lineage>
</organism>
<evidence type="ECO:0000256" key="4">
    <source>
        <dbReference type="ARBA" id="ARBA00022692"/>
    </source>
</evidence>
<feature type="transmembrane region" description="Helical" evidence="7">
    <location>
        <begin position="241"/>
        <end position="261"/>
    </location>
</feature>
<dbReference type="eggNOG" id="COG0477">
    <property type="taxonomic scope" value="Bacteria"/>
</dbReference>
<sequence>MTARFLATIAGEMQAVAVAWQIYGITHRALDLGLVGLAQFLPGIFLFLIAGQAADHFPRQRILQCCYLGFAGISALLLGFTLYGLTSVWPVYGVLLLNGVVRSFNGPASQSFLPLVVPEKVFPNAVAWSSSVGQGGMIIGPMIGGLIYGVTGSPAPVYFSSMAACLISIALLGGVRIEAVQRPRGIARPGVVLDGLRYLWRAKLTLGAISLDMFAVLLGGAVALLPVYARDILKVGATGLGFLRGAPGTGAVIMAIVLAHWPLQRRAGAIMLWCVAGFGAFTLVFGLSRNFALSAAALVLVGACDMVSVIVRHTLVQLSTPDEMRGRVSAVNMIFIGASNEVGQFESGLTAAWFGAVPAVVIGGVGTIVIVALWAVLFPDLRRVNELQPARRQ</sequence>
<dbReference type="InterPro" id="IPR036259">
    <property type="entry name" value="MFS_trans_sf"/>
</dbReference>
<dbReference type="EMBL" id="CP000473">
    <property type="protein sequence ID" value="ABJ84177.1"/>
    <property type="molecule type" value="Genomic_DNA"/>
</dbReference>
<dbReference type="Pfam" id="PF05977">
    <property type="entry name" value="MFS_3"/>
    <property type="match status" value="1"/>
</dbReference>
<evidence type="ECO:0000313" key="8">
    <source>
        <dbReference type="EMBL" id="ABJ84177.1"/>
    </source>
</evidence>
<evidence type="ECO:0000256" key="3">
    <source>
        <dbReference type="ARBA" id="ARBA00022475"/>
    </source>
</evidence>
<dbReference type="AlphaFoldDB" id="Q022C6"/>
<dbReference type="InParanoid" id="Q022C6"/>
<proteinExistence type="predicted"/>
<comment type="subcellular location">
    <subcellularLocation>
        <location evidence="1">Cell membrane</location>
        <topology evidence="1">Multi-pass membrane protein</topology>
    </subcellularLocation>
</comment>
<evidence type="ECO:0000256" key="7">
    <source>
        <dbReference type="SAM" id="Phobius"/>
    </source>
</evidence>
<dbReference type="Gene3D" id="1.20.1250.20">
    <property type="entry name" value="MFS general substrate transporter like domains"/>
    <property type="match status" value="1"/>
</dbReference>
<dbReference type="FunCoup" id="Q022C6">
    <property type="interactions" value="167"/>
</dbReference>
<feature type="transmembrane region" description="Helical" evidence="7">
    <location>
        <begin position="206"/>
        <end position="229"/>
    </location>
</feature>
<dbReference type="STRING" id="234267.Acid_3200"/>
<feature type="transmembrane region" description="Helical" evidence="7">
    <location>
        <begin position="293"/>
        <end position="315"/>
    </location>
</feature>
<dbReference type="PANTHER" id="PTHR23513:SF9">
    <property type="entry name" value="ENTEROBACTIN EXPORTER ENTS"/>
    <property type="match status" value="1"/>
</dbReference>
<dbReference type="OrthoDB" id="9775268at2"/>
<dbReference type="InterPro" id="IPR010290">
    <property type="entry name" value="TM_effector"/>
</dbReference>
<feature type="transmembrane region" description="Helical" evidence="7">
    <location>
        <begin position="126"/>
        <end position="151"/>
    </location>
</feature>
<keyword evidence="4 7" id="KW-0812">Transmembrane</keyword>
<keyword evidence="5 7" id="KW-1133">Transmembrane helix</keyword>
<keyword evidence="6 7" id="KW-0472">Membrane</keyword>
<keyword evidence="2" id="KW-0813">Transport</keyword>
<feature type="transmembrane region" description="Helical" evidence="7">
    <location>
        <begin position="62"/>
        <end position="83"/>
    </location>
</feature>
<accession>Q022C6</accession>
<dbReference type="PANTHER" id="PTHR23513">
    <property type="entry name" value="INTEGRAL MEMBRANE EFFLUX PROTEIN-RELATED"/>
    <property type="match status" value="1"/>
</dbReference>
<evidence type="ECO:0000256" key="5">
    <source>
        <dbReference type="ARBA" id="ARBA00022989"/>
    </source>
</evidence>
<reference evidence="8" key="1">
    <citation type="submission" date="2006-10" db="EMBL/GenBank/DDBJ databases">
        <title>Complete sequence of Solibacter usitatus Ellin6076.</title>
        <authorList>
            <consortium name="US DOE Joint Genome Institute"/>
            <person name="Copeland A."/>
            <person name="Lucas S."/>
            <person name="Lapidus A."/>
            <person name="Barry K."/>
            <person name="Detter J.C."/>
            <person name="Glavina del Rio T."/>
            <person name="Hammon N."/>
            <person name="Israni S."/>
            <person name="Dalin E."/>
            <person name="Tice H."/>
            <person name="Pitluck S."/>
            <person name="Thompson L.S."/>
            <person name="Brettin T."/>
            <person name="Bruce D."/>
            <person name="Han C."/>
            <person name="Tapia R."/>
            <person name="Gilna P."/>
            <person name="Schmutz J."/>
            <person name="Larimer F."/>
            <person name="Land M."/>
            <person name="Hauser L."/>
            <person name="Kyrpides N."/>
            <person name="Mikhailova N."/>
            <person name="Janssen P.H."/>
            <person name="Kuske C.R."/>
            <person name="Richardson P."/>
        </authorList>
    </citation>
    <scope>NUCLEOTIDE SEQUENCE</scope>
    <source>
        <strain evidence="8">Ellin6076</strain>
    </source>
</reference>
<dbReference type="SUPFAM" id="SSF103473">
    <property type="entry name" value="MFS general substrate transporter"/>
    <property type="match status" value="1"/>
</dbReference>
<evidence type="ECO:0000256" key="6">
    <source>
        <dbReference type="ARBA" id="ARBA00023136"/>
    </source>
</evidence>
<dbReference type="KEGG" id="sus:Acid_3200"/>
<protein>
    <submittedName>
        <fullName evidence="8">Major facilitator superfamily MFS_1</fullName>
    </submittedName>
</protein>